<reference evidence="1" key="2">
    <citation type="journal article" date="2022" name="New Phytol.">
        <title>Evolutionary transition to the ectomycorrhizal habit in the genomes of a hyperdiverse lineage of mushroom-forming fungi.</title>
        <authorList>
            <person name="Looney B."/>
            <person name="Miyauchi S."/>
            <person name="Morin E."/>
            <person name="Drula E."/>
            <person name="Courty P.E."/>
            <person name="Kohler A."/>
            <person name="Kuo A."/>
            <person name="LaButti K."/>
            <person name="Pangilinan J."/>
            <person name="Lipzen A."/>
            <person name="Riley R."/>
            <person name="Andreopoulos W."/>
            <person name="He G."/>
            <person name="Johnson J."/>
            <person name="Nolan M."/>
            <person name="Tritt A."/>
            <person name="Barry K.W."/>
            <person name="Grigoriev I.V."/>
            <person name="Nagy L.G."/>
            <person name="Hibbett D."/>
            <person name="Henrissat B."/>
            <person name="Matheny P.B."/>
            <person name="Labbe J."/>
            <person name="Martin F.M."/>
        </authorList>
    </citation>
    <scope>NUCLEOTIDE SEQUENCE</scope>
    <source>
        <strain evidence="1">HHB10654</strain>
    </source>
</reference>
<sequence length="508" mass="55148">MAPTKRTPVLDLVAPNTKRTRASAAAISKTTVAASSKHSVPATSKMDIESQVVADVKHHNLVAIAASIEAEPNGGEQTDGGTTAVAHEIPIQIKSSCDNSESAKTAHIIQPDVDLEYRMDLDAATIRQAVVVSTNANSKSQPANSRNEIVITSSTPAAIVPVDVEAEGAKNESETTDSTQNKQQDIERLADKPRNEQEGPPHKAETTHNEQEVGSHTADNNHKEQGGPSQPGEPAQPVQESPSHTAVTVDKEHAVPTQTAKSTNTIPPSAPDGPQQAELPTPFLTPYEFNYAVHRDYTEDLIEVLPYILSHTNTVDHVYSASKIPSKLVWRNNRLSVPGSTLPIKIWIVGEIRACWFFDGDGLPQKRVTIRVTPMQDEGLEAVQNLIRKYTVPVSAAEDVVIHNVQSAAFSSNRVKGKTNSVGVKYQNTYDGRDKFSFNRADMEQIGAEYFNNGDTVIQEVTVGRYWTSSNPTATPVKKDVHRVTFELSSVTLLSDGVNPTSNDDAFN</sequence>
<accession>A0ACB8T1L7</accession>
<dbReference type="EMBL" id="MU277209">
    <property type="protein sequence ID" value="KAI0062080.1"/>
    <property type="molecule type" value="Genomic_DNA"/>
</dbReference>
<organism evidence="1 2">
    <name type="scientific">Artomyces pyxidatus</name>
    <dbReference type="NCBI Taxonomy" id="48021"/>
    <lineage>
        <taxon>Eukaryota</taxon>
        <taxon>Fungi</taxon>
        <taxon>Dikarya</taxon>
        <taxon>Basidiomycota</taxon>
        <taxon>Agaricomycotina</taxon>
        <taxon>Agaricomycetes</taxon>
        <taxon>Russulales</taxon>
        <taxon>Auriscalpiaceae</taxon>
        <taxon>Artomyces</taxon>
    </lineage>
</organism>
<reference evidence="1" key="1">
    <citation type="submission" date="2021-03" db="EMBL/GenBank/DDBJ databases">
        <authorList>
            <consortium name="DOE Joint Genome Institute"/>
            <person name="Ahrendt S."/>
            <person name="Looney B.P."/>
            <person name="Miyauchi S."/>
            <person name="Morin E."/>
            <person name="Drula E."/>
            <person name="Courty P.E."/>
            <person name="Chicoki N."/>
            <person name="Fauchery L."/>
            <person name="Kohler A."/>
            <person name="Kuo A."/>
            <person name="Labutti K."/>
            <person name="Pangilinan J."/>
            <person name="Lipzen A."/>
            <person name="Riley R."/>
            <person name="Andreopoulos W."/>
            <person name="He G."/>
            <person name="Johnson J."/>
            <person name="Barry K.W."/>
            <person name="Grigoriev I.V."/>
            <person name="Nagy L."/>
            <person name="Hibbett D."/>
            <person name="Henrissat B."/>
            <person name="Matheny P.B."/>
            <person name="Labbe J."/>
            <person name="Martin F."/>
        </authorList>
    </citation>
    <scope>NUCLEOTIDE SEQUENCE</scope>
    <source>
        <strain evidence="1">HHB10654</strain>
    </source>
</reference>
<keyword evidence="2" id="KW-1185">Reference proteome</keyword>
<proteinExistence type="predicted"/>
<protein>
    <submittedName>
        <fullName evidence="1">Uncharacterized protein</fullName>
    </submittedName>
</protein>
<evidence type="ECO:0000313" key="2">
    <source>
        <dbReference type="Proteomes" id="UP000814140"/>
    </source>
</evidence>
<dbReference type="Proteomes" id="UP000814140">
    <property type="component" value="Unassembled WGS sequence"/>
</dbReference>
<comment type="caution">
    <text evidence="1">The sequence shown here is derived from an EMBL/GenBank/DDBJ whole genome shotgun (WGS) entry which is preliminary data.</text>
</comment>
<gene>
    <name evidence="1" type="ORF">BV25DRAFT_1916373</name>
</gene>
<evidence type="ECO:0000313" key="1">
    <source>
        <dbReference type="EMBL" id="KAI0062080.1"/>
    </source>
</evidence>
<name>A0ACB8T1L7_9AGAM</name>